<comment type="similarity">
    <text evidence="1">Belongs to the GSP E family.</text>
</comment>
<sequence>MSVATFEREALTDDEQHLVRKLRASVGARLAERVGDSSDSFERERVGRELIEDALMAHARAGLAGGGRDVLDGQAEAKVGRAVFDALFGMGGLQRWLDDPSVENITANGFDNVFVHYADGRKVRVGPLAASEEDFVDLLRTIAARAGAEERIFDRAHPQLNIQLPDGSRLFAVMAVSRRVSLTVRKHRHMAVSLRELAALGMLDLDVAAQLESAVRAKLNILICGAMGGGKTTVLRGLAACIGPEERLVTIEDTYELGLEHAHPDVVAMQAREANLEGQGAVSQAELVRMSLRMNASRVIVGEVRGEELVPMLNAMTMGTDGSLGTIHASSSKQAFDKMATYAIQSPERLDRAATNLLVGTALHVVIQLGRLRDGTRVVSSIREITGVGDNGEVTSNEVYKPGRDGRAVPGTGWTADTAQRLIDAGLDEDVLTRSARAGWSI</sequence>
<protein>
    <submittedName>
        <fullName evidence="3">ATPase, T2SS/T4P/T4SS family</fullName>
    </submittedName>
</protein>
<evidence type="ECO:0000256" key="1">
    <source>
        <dbReference type="ARBA" id="ARBA00006611"/>
    </source>
</evidence>
<dbReference type="Gene3D" id="3.30.450.380">
    <property type="match status" value="1"/>
</dbReference>
<evidence type="ECO:0000259" key="2">
    <source>
        <dbReference type="Pfam" id="PF00437"/>
    </source>
</evidence>
<gene>
    <name evidence="3" type="ORF">GCM10009839_88880</name>
</gene>
<dbReference type="PANTHER" id="PTHR30486">
    <property type="entry name" value="TWITCHING MOTILITY PROTEIN PILT"/>
    <property type="match status" value="1"/>
</dbReference>
<evidence type="ECO:0000313" key="4">
    <source>
        <dbReference type="Proteomes" id="UP001500751"/>
    </source>
</evidence>
<proteinExistence type="inferred from homology"/>
<name>A0ABN2VJE3_9ACTN</name>
<feature type="domain" description="Bacterial type II secretion system protein E" evidence="2">
    <location>
        <begin position="139"/>
        <end position="370"/>
    </location>
</feature>
<organism evidence="3 4">
    <name type="scientific">Catenulispora yoronensis</name>
    <dbReference type="NCBI Taxonomy" id="450799"/>
    <lineage>
        <taxon>Bacteria</taxon>
        <taxon>Bacillati</taxon>
        <taxon>Actinomycetota</taxon>
        <taxon>Actinomycetes</taxon>
        <taxon>Catenulisporales</taxon>
        <taxon>Catenulisporaceae</taxon>
        <taxon>Catenulispora</taxon>
    </lineage>
</organism>
<dbReference type="InterPro" id="IPR001482">
    <property type="entry name" value="T2SS/T4SS_dom"/>
</dbReference>
<evidence type="ECO:0000313" key="3">
    <source>
        <dbReference type="EMBL" id="GAA2063720.1"/>
    </source>
</evidence>
<dbReference type="Proteomes" id="UP001500751">
    <property type="component" value="Unassembled WGS sequence"/>
</dbReference>
<dbReference type="CDD" id="cd01130">
    <property type="entry name" value="VirB11-like_ATPase"/>
    <property type="match status" value="1"/>
</dbReference>
<dbReference type="SUPFAM" id="SSF52540">
    <property type="entry name" value="P-loop containing nucleoside triphosphate hydrolases"/>
    <property type="match status" value="1"/>
</dbReference>
<dbReference type="RefSeq" id="WP_344671798.1">
    <property type="nucleotide sequence ID" value="NZ_BAAAQN010000093.1"/>
</dbReference>
<reference evidence="3 4" key="1">
    <citation type="journal article" date="2019" name="Int. J. Syst. Evol. Microbiol.">
        <title>The Global Catalogue of Microorganisms (GCM) 10K type strain sequencing project: providing services to taxonomists for standard genome sequencing and annotation.</title>
        <authorList>
            <consortium name="The Broad Institute Genomics Platform"/>
            <consortium name="The Broad Institute Genome Sequencing Center for Infectious Disease"/>
            <person name="Wu L."/>
            <person name="Ma J."/>
        </authorList>
    </citation>
    <scope>NUCLEOTIDE SEQUENCE [LARGE SCALE GENOMIC DNA]</scope>
    <source>
        <strain evidence="3 4">JCM 16014</strain>
    </source>
</reference>
<dbReference type="Pfam" id="PF00437">
    <property type="entry name" value="T2SSE"/>
    <property type="match status" value="1"/>
</dbReference>
<accession>A0ABN2VJE3</accession>
<dbReference type="Gene3D" id="3.40.50.300">
    <property type="entry name" value="P-loop containing nucleotide triphosphate hydrolases"/>
    <property type="match status" value="1"/>
</dbReference>
<dbReference type="InterPro" id="IPR027417">
    <property type="entry name" value="P-loop_NTPase"/>
</dbReference>
<comment type="caution">
    <text evidence="3">The sequence shown here is derived from an EMBL/GenBank/DDBJ whole genome shotgun (WGS) entry which is preliminary data.</text>
</comment>
<dbReference type="EMBL" id="BAAAQN010000093">
    <property type="protein sequence ID" value="GAA2063720.1"/>
    <property type="molecule type" value="Genomic_DNA"/>
</dbReference>
<dbReference type="InterPro" id="IPR050921">
    <property type="entry name" value="T4SS_GSP_E_ATPase"/>
</dbReference>
<keyword evidence="4" id="KW-1185">Reference proteome</keyword>
<dbReference type="PANTHER" id="PTHR30486:SF6">
    <property type="entry name" value="TYPE IV PILUS RETRACTATION ATPASE PILT"/>
    <property type="match status" value="1"/>
</dbReference>